<dbReference type="FunFam" id="3.40.50.980:FF:000001">
    <property type="entry name" value="Non-ribosomal peptide synthetase"/>
    <property type="match status" value="1"/>
</dbReference>
<dbReference type="EMBL" id="VXDD01000005">
    <property type="protein sequence ID" value="KAB0300145.1"/>
    <property type="molecule type" value="Genomic_DNA"/>
</dbReference>
<dbReference type="InterPro" id="IPR006162">
    <property type="entry name" value="Ppantetheine_attach_site"/>
</dbReference>
<protein>
    <submittedName>
        <fullName evidence="5">Amino acid adenylation domain-containing protein</fullName>
    </submittedName>
</protein>
<dbReference type="CDD" id="cd19531">
    <property type="entry name" value="LCL_NRPS-like"/>
    <property type="match status" value="1"/>
</dbReference>
<sequence length="2240" mass="252052">MNQKLNPKNIALRLAELPDDKKTQFRALLKDKNIDSWQLPIVATPRVNGKEVLSNAQQRLWFIDHYEQGSSIYNLFSQIQLIGQLDIEALKYALNALITRHEVLRTTYHIEDDAIESTFKPNQRPNASFELPLWVESDVKDIDKRSQEVANAVFDLSTELPLRVYLLKEKEQHWRLVFVVHHIAFDAWSEAILIKELANYYQQYLNATNQGATLPKVVPLELQYADYAKWQQEWLESEQAEQQLAFWQQTLAGSPECISLPLDRQRPDVISRTYEGGEVQLTLPTQTFMGLNALAKEQGTTLYSVMQAGFSLLLNQYGAGSDISLGTSVASRQRPELEGMIGFLVNTLVIRHQLQDRVSFRELIDQVSITSRQAFENQAVPFDLVVDTLNIPRGKPWTPLFQVLFVHQNVPRQTIELGGVAVSPVASERHRARFDLTLRLNETEQALRLDMEYSKELFDEATIVEMLESYLVLLEDLVANPDQVIALSAEHDCCDVTAQPVTRHVDSDVIDSVTEKLLIALFTEILDVEVRPEDSFFELGGDSILSLQLVANAKKHSLSLTPKLLFKAQTPRAIAQQLIEHDSTSQVEPKAASLVSELSHLNTILSAFKQLLNNPDLTEDDSFFELGGDSILSLQLVALLKKQGVKVSPKQVFALQTSKALAMALIEGDSATNDQNHKTQGNGALEAGKPALAPIQHWFFEQALEQPSHWNQSILLQHEGELETEAFTQAVRHVVANHPQLGMAYNLEEDKQNWQKSFSQSPIVIDRHTLSFQELPDYLEQQQARLDIFEGTMLRVDLLVIEGQPHGRILFTAHHLAVDAVSWRILASQIWQAYQALCSGAPLHDGLELSSSSYEAWVSDLSHWPEENLSNARDYWQALEQVDLETKEKWTAIPGVDPETPLFNQIKDTDVVEVRLSADLSHKLASKALSAYQLKVDELMLSAVSLAIQEWRGQDDFLIELESHGRHHDSLDLSQTVGWFTSRYPVLLASSAFVESQDALRQHVLAIKDQLRNVPNHGQGFGVLKYLHKELQRVPTPAMVFNYLGQTDKGMINSGLGLAKETIPKQRHGDNTRPHWLDLNAMITGGELVMRWNFNNKVHSKSQIEAVAEMVVEKLTLLVEHCCHARSTLSPTDVPLCNMSQSQLDKVVDSIPHSIENIADIYPVTPLQNGMLYHTLTDHSEGMYINQSLVDLNGALNVTALELAWQWVIDQHAMLRSGFVWKHLDDPVQFVAREISNDWQFIDWSEQAIGDTSSSNLDAQLAQLASDDLKQGFDLTNAGLMRFKLVKMSNDYHSLVWTRHHLIVDGWCTSIILRDVQQAYSAICKHTQPALISNRPYRDFIAWLNKRDAQKSEQYWATCFAGYENVARLPKTMTQEASGPVARSQTQILDSLSIFDAEVLRNVAAKHRLTLNSLCQAIWALTLQRYTGCNDLAFGVTSSGRPNDLLGADEMVGVFITTIPLRANIDPSTSWVSLAQKLQSQMAESREHEHLPLSTIQRVCGQQLEVFDNLLVFENYPNEPQPLTEELTLSVRETKERNNYPLTLVVVPHQQLDFRIEINPEHIDFSVAQNMLADFKSLLVLISQAQESSDDKQSCGSLLSQISMGGEHFAPWAWNKTETSFDEIPETLVQWLEDQARRTPDRVALVYETSEGICEYSYNELNQKASQLAHYLLDRHECKTDQTVAVCMTRSPQMVVSLLGILKAGCAYLPLDPDLPADRLGFIAENAQAKVVLTIESCKSALPAKEQARAILLDESVSLCQTYPDVTPNVELKGDHLAYVLYTSGSTGKPKGVAIPHAGIVNRLAWMQAQYKLTDADTVLQKTPYSFDVSVWEFFWPLVTGAKLVLAKANEHKDTDRLISLIQQHQVTTIHFVPSMLQSFLDNPNAQACSALSRIICSGEALPYQLQQQCLHTLQAELHNLYGPTEASIDVTYWDCRNQNIQGVVPIGYPIANMQTWILDSSLNPVPVGVEGELYLAGVGLARGYLGREDLTKQVFIPNPFADCNASSDVEYARLYRTGDVARYREDGAIEYVGRSDFQVKIRGLRIELGEIDASIAAHHGVKEVVTIVRQNASSGDYLATYIIPQPDYVGQLGEPNIWRDYLSGTLPEYMIPAVVTELDKMPVTQNGKLDRKSLPEPTWHTQAFVAPETETEQTLAEIWQALLDVKEVSKTDNFFSLGGHSLLITRLVNRVNQTYGLSIRLTDVLEMSVLEQQAGYIEMLMHQAESATEVDEEWESFEL</sequence>
<dbReference type="Pfam" id="PF00668">
    <property type="entry name" value="Condensation"/>
    <property type="match status" value="3"/>
</dbReference>
<dbReference type="InterPro" id="IPR001242">
    <property type="entry name" value="Condensation_dom"/>
</dbReference>
<dbReference type="FunFam" id="1.10.1200.10:FF:000005">
    <property type="entry name" value="Nonribosomal peptide synthetase 1"/>
    <property type="match status" value="1"/>
</dbReference>
<feature type="domain" description="Carrier" evidence="4">
    <location>
        <begin position="595"/>
        <end position="669"/>
    </location>
</feature>
<feature type="domain" description="Carrier" evidence="4">
    <location>
        <begin position="509"/>
        <end position="582"/>
    </location>
</feature>
<dbReference type="Gene3D" id="3.30.559.30">
    <property type="entry name" value="Nonribosomal peptide synthetase, condensation domain"/>
    <property type="match status" value="3"/>
</dbReference>
<dbReference type="FunFam" id="3.40.50.12780:FF:000012">
    <property type="entry name" value="Non-ribosomal peptide synthetase"/>
    <property type="match status" value="1"/>
</dbReference>
<accession>A0A5N3S253</accession>
<dbReference type="Gene3D" id="3.30.559.10">
    <property type="entry name" value="Chloramphenicol acetyltransferase-like domain"/>
    <property type="match status" value="3"/>
</dbReference>
<dbReference type="GO" id="GO:0003824">
    <property type="term" value="F:catalytic activity"/>
    <property type="evidence" value="ECO:0007669"/>
    <property type="project" value="InterPro"/>
</dbReference>
<dbReference type="PROSITE" id="PS00455">
    <property type="entry name" value="AMP_BINDING"/>
    <property type="match status" value="1"/>
</dbReference>
<organism evidence="5 6">
    <name type="scientific">Vibrio fortis</name>
    <dbReference type="NCBI Taxonomy" id="212667"/>
    <lineage>
        <taxon>Bacteria</taxon>
        <taxon>Pseudomonadati</taxon>
        <taxon>Pseudomonadota</taxon>
        <taxon>Gammaproteobacteria</taxon>
        <taxon>Vibrionales</taxon>
        <taxon>Vibrionaceae</taxon>
        <taxon>Vibrio</taxon>
    </lineage>
</organism>
<dbReference type="CDD" id="cd17646">
    <property type="entry name" value="A_NRPS_AB3403-like"/>
    <property type="match status" value="1"/>
</dbReference>
<name>A0A5N3S253_9VIBR</name>
<dbReference type="GO" id="GO:0031177">
    <property type="term" value="F:phosphopantetheine binding"/>
    <property type="evidence" value="ECO:0007669"/>
    <property type="project" value="InterPro"/>
</dbReference>
<dbReference type="CDD" id="cd19543">
    <property type="entry name" value="DCL_NRPS"/>
    <property type="match status" value="1"/>
</dbReference>
<dbReference type="Gene3D" id="3.40.50.980">
    <property type="match status" value="2"/>
</dbReference>
<dbReference type="Gene3D" id="2.30.38.10">
    <property type="entry name" value="Luciferase, Domain 3"/>
    <property type="match status" value="1"/>
</dbReference>
<dbReference type="InterPro" id="IPR010060">
    <property type="entry name" value="NRPS_synth"/>
</dbReference>
<comment type="cofactor">
    <cofactor evidence="1">
        <name>pantetheine 4'-phosphate</name>
        <dbReference type="ChEBI" id="CHEBI:47942"/>
    </cofactor>
</comment>
<dbReference type="InterPro" id="IPR010071">
    <property type="entry name" value="AA_adenyl_dom"/>
</dbReference>
<dbReference type="InterPro" id="IPR023213">
    <property type="entry name" value="CAT-like_dom_sf"/>
</dbReference>
<dbReference type="PANTHER" id="PTHR45527">
    <property type="entry name" value="NONRIBOSOMAL PEPTIDE SYNTHETASE"/>
    <property type="match status" value="1"/>
</dbReference>
<dbReference type="InterPro" id="IPR020806">
    <property type="entry name" value="PKS_PP-bd"/>
</dbReference>
<dbReference type="GO" id="GO:0043041">
    <property type="term" value="P:amino acid activation for nonribosomal peptide biosynthetic process"/>
    <property type="evidence" value="ECO:0007669"/>
    <property type="project" value="TreeGrafter"/>
</dbReference>
<dbReference type="GO" id="GO:0005737">
    <property type="term" value="C:cytoplasm"/>
    <property type="evidence" value="ECO:0007669"/>
    <property type="project" value="TreeGrafter"/>
</dbReference>
<dbReference type="InterPro" id="IPR020845">
    <property type="entry name" value="AMP-binding_CS"/>
</dbReference>
<dbReference type="FunFam" id="3.40.50.980:FF:000002">
    <property type="entry name" value="Enterobactin synthetase component F"/>
    <property type="match status" value="1"/>
</dbReference>
<dbReference type="GO" id="GO:0044550">
    <property type="term" value="P:secondary metabolite biosynthetic process"/>
    <property type="evidence" value="ECO:0007669"/>
    <property type="project" value="TreeGrafter"/>
</dbReference>
<dbReference type="NCBIfam" id="TIGR01720">
    <property type="entry name" value="NRPS-para261"/>
    <property type="match status" value="1"/>
</dbReference>
<evidence type="ECO:0000256" key="1">
    <source>
        <dbReference type="ARBA" id="ARBA00001957"/>
    </source>
</evidence>
<dbReference type="SUPFAM" id="SSF52777">
    <property type="entry name" value="CoA-dependent acyltransferases"/>
    <property type="match status" value="6"/>
</dbReference>
<dbReference type="PROSITE" id="PS00012">
    <property type="entry name" value="PHOSPHOPANTETHEINE"/>
    <property type="match status" value="3"/>
</dbReference>
<dbReference type="SUPFAM" id="SSF47336">
    <property type="entry name" value="ACP-like"/>
    <property type="match status" value="3"/>
</dbReference>
<dbReference type="NCBIfam" id="TIGR01733">
    <property type="entry name" value="AA-adenyl-dom"/>
    <property type="match status" value="1"/>
</dbReference>
<dbReference type="InterPro" id="IPR045851">
    <property type="entry name" value="AMP-bd_C_sf"/>
</dbReference>
<dbReference type="PROSITE" id="PS50075">
    <property type="entry name" value="CARRIER"/>
    <property type="match status" value="3"/>
</dbReference>
<dbReference type="InterPro" id="IPR000873">
    <property type="entry name" value="AMP-dep_synth/lig_dom"/>
</dbReference>
<dbReference type="InterPro" id="IPR009081">
    <property type="entry name" value="PP-bd_ACP"/>
</dbReference>
<evidence type="ECO:0000313" key="6">
    <source>
        <dbReference type="Proteomes" id="UP000326687"/>
    </source>
</evidence>
<keyword evidence="2" id="KW-0596">Phosphopantetheine</keyword>
<evidence type="ECO:0000259" key="4">
    <source>
        <dbReference type="PROSITE" id="PS50075"/>
    </source>
</evidence>
<evidence type="ECO:0000313" key="5">
    <source>
        <dbReference type="EMBL" id="KAB0300145.1"/>
    </source>
</evidence>
<dbReference type="Pfam" id="PF00550">
    <property type="entry name" value="PP-binding"/>
    <property type="match status" value="3"/>
</dbReference>
<proteinExistence type="predicted"/>
<keyword evidence="3" id="KW-0597">Phosphoprotein</keyword>
<dbReference type="PANTHER" id="PTHR45527:SF1">
    <property type="entry name" value="FATTY ACID SYNTHASE"/>
    <property type="match status" value="1"/>
</dbReference>
<dbReference type="Gene3D" id="3.30.300.30">
    <property type="match status" value="1"/>
</dbReference>
<gene>
    <name evidence="5" type="ORF">F2Z80_23875</name>
</gene>
<dbReference type="SMART" id="SM00823">
    <property type="entry name" value="PKS_PP"/>
    <property type="match status" value="3"/>
</dbReference>
<dbReference type="SUPFAM" id="SSF56801">
    <property type="entry name" value="Acetyl-CoA synthetase-like"/>
    <property type="match status" value="1"/>
</dbReference>
<evidence type="ECO:0000256" key="2">
    <source>
        <dbReference type="ARBA" id="ARBA00022450"/>
    </source>
</evidence>
<evidence type="ECO:0000256" key="3">
    <source>
        <dbReference type="ARBA" id="ARBA00022553"/>
    </source>
</evidence>
<dbReference type="Proteomes" id="UP000326687">
    <property type="component" value="Unassembled WGS sequence"/>
</dbReference>
<dbReference type="InterPro" id="IPR036736">
    <property type="entry name" value="ACP-like_sf"/>
</dbReference>
<reference evidence="5 6" key="1">
    <citation type="submission" date="2019-09" db="EMBL/GenBank/DDBJ databases">
        <title>Vibrio Fortis S7-72.</title>
        <authorList>
            <person name="Das S.K."/>
        </authorList>
    </citation>
    <scope>NUCLEOTIDE SEQUENCE [LARGE SCALE GENOMIC DNA]</scope>
    <source>
        <strain evidence="5 6">S7-72</strain>
    </source>
</reference>
<dbReference type="Gene3D" id="1.10.1200.10">
    <property type="entry name" value="ACP-like"/>
    <property type="match status" value="3"/>
</dbReference>
<dbReference type="Pfam" id="PF00501">
    <property type="entry name" value="AMP-binding"/>
    <property type="match status" value="1"/>
</dbReference>
<feature type="domain" description="Carrier" evidence="4">
    <location>
        <begin position="2147"/>
        <end position="2222"/>
    </location>
</feature>
<comment type="caution">
    <text evidence="5">The sequence shown here is derived from an EMBL/GenBank/DDBJ whole genome shotgun (WGS) entry which is preliminary data.</text>
</comment>
<dbReference type="RefSeq" id="WP_150897554.1">
    <property type="nucleotide sequence ID" value="NZ_VXDD01000005.1"/>
</dbReference>